<keyword evidence="1 3" id="KW-0807">Transducer</keyword>
<dbReference type="Gene3D" id="1.10.287.950">
    <property type="entry name" value="Methyl-accepting chemotaxis protein"/>
    <property type="match status" value="1"/>
</dbReference>
<dbReference type="PROSITE" id="PS50111">
    <property type="entry name" value="CHEMOTAXIS_TRANSDUC_2"/>
    <property type="match status" value="1"/>
</dbReference>
<dbReference type="PRINTS" id="PR00260">
    <property type="entry name" value="CHEMTRNSDUCR"/>
</dbReference>
<evidence type="ECO:0000313" key="8">
    <source>
        <dbReference type="EMBL" id="MBP1937799.1"/>
    </source>
</evidence>
<dbReference type="RefSeq" id="WP_209851088.1">
    <property type="nucleotide sequence ID" value="NZ_CBCRVE010000004.1"/>
</dbReference>
<evidence type="ECO:0000256" key="5">
    <source>
        <dbReference type="SAM" id="MobiDB-lite"/>
    </source>
</evidence>
<dbReference type="Proteomes" id="UP001519273">
    <property type="component" value="Unassembled WGS sequence"/>
</dbReference>
<name>A0ABS4H5I9_9BACL</name>
<dbReference type="InterPro" id="IPR046342">
    <property type="entry name" value="CBS_dom_sf"/>
</dbReference>
<dbReference type="Pfam" id="PF00571">
    <property type="entry name" value="CBS"/>
    <property type="match status" value="1"/>
</dbReference>
<comment type="similarity">
    <text evidence="2">Belongs to the methyl-accepting chemotaxis (MCP) protein family.</text>
</comment>
<gene>
    <name evidence="8" type="ORF">J2Z20_002714</name>
</gene>
<sequence length="383" mass="43398">MSLSLIQRESQQRQDTLERKHTHRENGINVMDYCRHAPVISADEKCQDVMKVFGKEAKSDCAVICEEFNKPVALLMRDRFYRRLTSRFGADLYYHLPAFQFADENCLMVESDVPIQSVIDLALERTDEHFYDCIILTNEGRYIGILTVKDLLQISRRLQEQANDSQLHILNETDYLTGQIDGSINELTTAADAGVHESKAMSEMTNLGRTQLMKVKQSLEQVVLESSLQENNAAELNERVRHITSTTDAIRELAEQSQLLAINASIEAAHAGELGQGFGVVSEHMRHLAQQTKSLSENIINMLHSIKNTADQTKHLTQTVRDELTQSNQYVEEAVTQFEALLESVLAGEKRSQQMFTYASAAMEKTAIVRSELLKIRSMKMND</sequence>
<dbReference type="Gene3D" id="3.10.580.10">
    <property type="entry name" value="CBS-domain"/>
    <property type="match status" value="1"/>
</dbReference>
<dbReference type="SUPFAM" id="SSF54631">
    <property type="entry name" value="CBS-domain pair"/>
    <property type="match status" value="1"/>
</dbReference>
<dbReference type="InterPro" id="IPR004090">
    <property type="entry name" value="Chemotax_Me-accpt_rcpt"/>
</dbReference>
<protein>
    <submittedName>
        <fullName evidence="8">Methyl-accepting chemotaxis protein</fullName>
    </submittedName>
</protein>
<proteinExistence type="inferred from homology"/>
<dbReference type="SMART" id="SM00283">
    <property type="entry name" value="MA"/>
    <property type="match status" value="1"/>
</dbReference>
<evidence type="ECO:0000256" key="2">
    <source>
        <dbReference type="ARBA" id="ARBA00029447"/>
    </source>
</evidence>
<dbReference type="InterPro" id="IPR000644">
    <property type="entry name" value="CBS_dom"/>
</dbReference>
<dbReference type="PANTHER" id="PTHR32089:SF112">
    <property type="entry name" value="LYSOZYME-LIKE PROTEIN-RELATED"/>
    <property type="match status" value="1"/>
</dbReference>
<dbReference type="EMBL" id="JAGGKP010000007">
    <property type="protein sequence ID" value="MBP1937799.1"/>
    <property type="molecule type" value="Genomic_DNA"/>
</dbReference>
<dbReference type="PROSITE" id="PS51371">
    <property type="entry name" value="CBS"/>
    <property type="match status" value="1"/>
</dbReference>
<comment type="caution">
    <text evidence="8">The sequence shown here is derived from an EMBL/GenBank/DDBJ whole genome shotgun (WGS) entry which is preliminary data.</text>
</comment>
<evidence type="ECO:0000259" key="7">
    <source>
        <dbReference type="PROSITE" id="PS51371"/>
    </source>
</evidence>
<dbReference type="InterPro" id="IPR004089">
    <property type="entry name" value="MCPsignal_dom"/>
</dbReference>
<dbReference type="PANTHER" id="PTHR32089">
    <property type="entry name" value="METHYL-ACCEPTING CHEMOTAXIS PROTEIN MCPB"/>
    <property type="match status" value="1"/>
</dbReference>
<feature type="compositionally biased region" description="Basic and acidic residues" evidence="5">
    <location>
        <begin position="10"/>
        <end position="19"/>
    </location>
</feature>
<evidence type="ECO:0000313" key="9">
    <source>
        <dbReference type="Proteomes" id="UP001519273"/>
    </source>
</evidence>
<feature type="domain" description="Methyl-accepting transducer" evidence="6">
    <location>
        <begin position="160"/>
        <end position="380"/>
    </location>
</feature>
<reference evidence="8 9" key="1">
    <citation type="submission" date="2021-03" db="EMBL/GenBank/DDBJ databases">
        <title>Genomic Encyclopedia of Type Strains, Phase IV (KMG-IV): sequencing the most valuable type-strain genomes for metagenomic binning, comparative biology and taxonomic classification.</title>
        <authorList>
            <person name="Goeker M."/>
        </authorList>
    </citation>
    <scope>NUCLEOTIDE SEQUENCE [LARGE SCALE GENOMIC DNA]</scope>
    <source>
        <strain evidence="8 9">DSM 23491</strain>
    </source>
</reference>
<evidence type="ECO:0000256" key="3">
    <source>
        <dbReference type="PROSITE-ProRule" id="PRU00284"/>
    </source>
</evidence>
<feature type="domain" description="CBS" evidence="7">
    <location>
        <begin position="102"/>
        <end position="165"/>
    </location>
</feature>
<evidence type="ECO:0000256" key="1">
    <source>
        <dbReference type="ARBA" id="ARBA00023224"/>
    </source>
</evidence>
<accession>A0ABS4H5I9</accession>
<evidence type="ECO:0000256" key="4">
    <source>
        <dbReference type="PROSITE-ProRule" id="PRU00703"/>
    </source>
</evidence>
<evidence type="ECO:0000259" key="6">
    <source>
        <dbReference type="PROSITE" id="PS50111"/>
    </source>
</evidence>
<keyword evidence="4" id="KW-0129">CBS domain</keyword>
<organism evidence="8 9">
    <name type="scientific">Paenibacillus sediminis</name>
    <dbReference type="NCBI Taxonomy" id="664909"/>
    <lineage>
        <taxon>Bacteria</taxon>
        <taxon>Bacillati</taxon>
        <taxon>Bacillota</taxon>
        <taxon>Bacilli</taxon>
        <taxon>Bacillales</taxon>
        <taxon>Paenibacillaceae</taxon>
        <taxon>Paenibacillus</taxon>
    </lineage>
</organism>
<dbReference type="Pfam" id="PF00015">
    <property type="entry name" value="MCPsignal"/>
    <property type="match status" value="1"/>
</dbReference>
<feature type="region of interest" description="Disordered" evidence="5">
    <location>
        <begin position="1"/>
        <end position="22"/>
    </location>
</feature>
<keyword evidence="9" id="KW-1185">Reference proteome</keyword>
<dbReference type="SUPFAM" id="SSF58104">
    <property type="entry name" value="Methyl-accepting chemotaxis protein (MCP) signaling domain"/>
    <property type="match status" value="1"/>
</dbReference>